<sequence>MTNAQHEHAENIISSHSRERWIRRKQELAVWVERDKLVKKPKQTVGWDDTAVDAELLPALQALRRAGIQTEFSCAGVSLLDEPFDHSLYAYVTCERTRRADQFVQHAIKQMRHRLLVTLEPANNRYDLSSFFIMHNRSFCLQLERAARQF</sequence>
<reference evidence="1 2" key="1">
    <citation type="submission" date="2018-06" db="EMBL/GenBank/DDBJ databases">
        <title>Paenibacillus imtechensis sp. nov.</title>
        <authorList>
            <person name="Pinnaka A.K."/>
            <person name="Singh H."/>
            <person name="Kaur M."/>
        </authorList>
    </citation>
    <scope>NUCLEOTIDE SEQUENCE [LARGE SCALE GENOMIC DNA]</scope>
    <source>
        <strain evidence="1 2">SMB1</strain>
    </source>
</reference>
<keyword evidence="2" id="KW-1185">Reference proteome</keyword>
<dbReference type="RefSeq" id="WP_111147417.1">
    <property type="nucleotide sequence ID" value="NZ_QKRB01000045.1"/>
</dbReference>
<evidence type="ECO:0000313" key="2">
    <source>
        <dbReference type="Proteomes" id="UP000249522"/>
    </source>
</evidence>
<dbReference type="OrthoDB" id="2655677at2"/>
<gene>
    <name evidence="1" type="ORF">DNH61_14595</name>
</gene>
<organism evidence="1 2">
    <name type="scientific">Paenibacillus sambharensis</name>
    <dbReference type="NCBI Taxonomy" id="1803190"/>
    <lineage>
        <taxon>Bacteria</taxon>
        <taxon>Bacillati</taxon>
        <taxon>Bacillota</taxon>
        <taxon>Bacilli</taxon>
        <taxon>Bacillales</taxon>
        <taxon>Paenibacillaceae</taxon>
        <taxon>Paenibacillus</taxon>
    </lineage>
</organism>
<accession>A0A2W1L776</accession>
<comment type="caution">
    <text evidence="1">The sequence shown here is derived from an EMBL/GenBank/DDBJ whole genome shotgun (WGS) entry which is preliminary data.</text>
</comment>
<dbReference type="EMBL" id="QKRB01000045">
    <property type="protein sequence ID" value="PZD95116.1"/>
    <property type="molecule type" value="Genomic_DNA"/>
</dbReference>
<dbReference type="Proteomes" id="UP000249522">
    <property type="component" value="Unassembled WGS sequence"/>
</dbReference>
<evidence type="ECO:0000313" key="1">
    <source>
        <dbReference type="EMBL" id="PZD95116.1"/>
    </source>
</evidence>
<dbReference type="AlphaFoldDB" id="A0A2W1L776"/>
<proteinExistence type="predicted"/>
<name>A0A2W1L776_9BACL</name>
<protein>
    <submittedName>
        <fullName evidence="1">Uncharacterized protein</fullName>
    </submittedName>
</protein>